<comment type="catalytic activity">
    <reaction evidence="13">
        <text>[(1-&gt;4)-alpha-D-galacturonosyl](n) + H2O = alpha-D-galacturonate + [(1-&gt;4)-alpha-D-galacturonosyl](n-1)</text>
        <dbReference type="Rhea" id="RHEA:14117"/>
        <dbReference type="Rhea" id="RHEA-COMP:14570"/>
        <dbReference type="Rhea" id="RHEA-COMP:14572"/>
        <dbReference type="ChEBI" id="CHEBI:15377"/>
        <dbReference type="ChEBI" id="CHEBI:58658"/>
        <dbReference type="ChEBI" id="CHEBI:140523"/>
        <dbReference type="EC" id="3.2.1.67"/>
    </reaction>
</comment>
<proteinExistence type="inferred from homology"/>
<dbReference type="Pfam" id="PF00295">
    <property type="entry name" value="Glyco_hydro_28"/>
    <property type="match status" value="1"/>
</dbReference>
<comment type="similarity">
    <text evidence="2 15">Belongs to the glycosyl hydrolase 28 family.</text>
</comment>
<evidence type="ECO:0000256" key="4">
    <source>
        <dbReference type="ARBA" id="ARBA00022729"/>
    </source>
</evidence>
<evidence type="ECO:0000256" key="14">
    <source>
        <dbReference type="PROSITE-ProRule" id="PRU10052"/>
    </source>
</evidence>
<dbReference type="PANTHER" id="PTHR31736">
    <property type="match status" value="1"/>
</dbReference>
<name>A0ABR4FTC0_9EURO</name>
<dbReference type="Proteomes" id="UP001610563">
    <property type="component" value="Unassembled WGS sequence"/>
</dbReference>
<evidence type="ECO:0000256" key="11">
    <source>
        <dbReference type="ARBA" id="ARBA00037312"/>
    </source>
</evidence>
<dbReference type="Gene3D" id="2.160.20.10">
    <property type="entry name" value="Single-stranded right-handed beta-helix, Pectin lyase-like"/>
    <property type="match status" value="1"/>
</dbReference>
<dbReference type="InterPro" id="IPR000743">
    <property type="entry name" value="Glyco_hydro_28"/>
</dbReference>
<keyword evidence="10" id="KW-0961">Cell wall biogenesis/degradation</keyword>
<dbReference type="PANTHER" id="PTHR31736:SF14">
    <property type="entry name" value="EXOPOLYGALACTURONASE X-1-RELATED"/>
    <property type="match status" value="1"/>
</dbReference>
<evidence type="ECO:0000256" key="16">
    <source>
        <dbReference type="SAM" id="SignalP"/>
    </source>
</evidence>
<feature type="signal peptide" evidence="16">
    <location>
        <begin position="1"/>
        <end position="18"/>
    </location>
</feature>
<evidence type="ECO:0000256" key="1">
    <source>
        <dbReference type="ARBA" id="ARBA00004613"/>
    </source>
</evidence>
<keyword evidence="3" id="KW-0964">Secreted</keyword>
<keyword evidence="4 16" id="KW-0732">Signal</keyword>
<dbReference type="EC" id="3.2.1.67" evidence="12"/>
<feature type="active site" evidence="14">
    <location>
        <position position="271"/>
    </location>
</feature>
<keyword evidence="7" id="KW-1015">Disulfide bond</keyword>
<keyword evidence="18" id="KW-1185">Reference proteome</keyword>
<reference evidence="17 18" key="1">
    <citation type="submission" date="2024-07" db="EMBL/GenBank/DDBJ databases">
        <title>Section-level genome sequencing and comparative genomics of Aspergillus sections Usti and Cavernicolus.</title>
        <authorList>
            <consortium name="Lawrence Berkeley National Laboratory"/>
            <person name="Nybo J.L."/>
            <person name="Vesth T.C."/>
            <person name="Theobald S."/>
            <person name="Frisvad J.C."/>
            <person name="Larsen T.O."/>
            <person name="Kjaerboelling I."/>
            <person name="Rothschild-Mancinelli K."/>
            <person name="Lyhne E.K."/>
            <person name="Kogle M.E."/>
            <person name="Barry K."/>
            <person name="Clum A."/>
            <person name="Na H."/>
            <person name="Ledsgaard L."/>
            <person name="Lin J."/>
            <person name="Lipzen A."/>
            <person name="Kuo A."/>
            <person name="Riley R."/>
            <person name="Mondo S."/>
            <person name="Labutti K."/>
            <person name="Haridas S."/>
            <person name="Pangalinan J."/>
            <person name="Salamov A.A."/>
            <person name="Simmons B.A."/>
            <person name="Magnuson J.K."/>
            <person name="Chen J."/>
            <person name="Drula E."/>
            <person name="Henrissat B."/>
            <person name="Wiebenga A."/>
            <person name="Lubbers R.J."/>
            <person name="Gomes A.C."/>
            <person name="Makela M.R."/>
            <person name="Stajich J."/>
            <person name="Grigoriev I.V."/>
            <person name="Mortensen U.H."/>
            <person name="De Vries R.P."/>
            <person name="Baker S.E."/>
            <person name="Andersen M.R."/>
        </authorList>
    </citation>
    <scope>NUCLEOTIDE SEQUENCE [LARGE SCALE GENOMIC DNA]</scope>
    <source>
        <strain evidence="17 18">CBS 209.92</strain>
    </source>
</reference>
<evidence type="ECO:0000256" key="8">
    <source>
        <dbReference type="ARBA" id="ARBA00023180"/>
    </source>
</evidence>
<evidence type="ECO:0000313" key="18">
    <source>
        <dbReference type="Proteomes" id="UP001610563"/>
    </source>
</evidence>
<feature type="chain" id="PRO_5047208434" description="galacturonan 1,4-alpha-galacturonidase" evidence="16">
    <location>
        <begin position="19"/>
        <end position="440"/>
    </location>
</feature>
<organism evidence="17 18">
    <name type="scientific">Aspergillus keveii</name>
    <dbReference type="NCBI Taxonomy" id="714993"/>
    <lineage>
        <taxon>Eukaryota</taxon>
        <taxon>Fungi</taxon>
        <taxon>Dikarya</taxon>
        <taxon>Ascomycota</taxon>
        <taxon>Pezizomycotina</taxon>
        <taxon>Eurotiomycetes</taxon>
        <taxon>Eurotiomycetidae</taxon>
        <taxon>Eurotiales</taxon>
        <taxon>Aspergillaceae</taxon>
        <taxon>Aspergillus</taxon>
        <taxon>Aspergillus subgen. Nidulantes</taxon>
    </lineage>
</organism>
<evidence type="ECO:0000256" key="5">
    <source>
        <dbReference type="ARBA" id="ARBA00022737"/>
    </source>
</evidence>
<keyword evidence="6 15" id="KW-0378">Hydrolase</keyword>
<sequence length="440" mass="47756">MKATTLLTALATATGVLCQPNLVPKPPSLSAFPYTPNNFNPSHPHRAKPHHQICKVKPSLKDAGPGILAAAHKCNRGGTVFLPPGDYIIATALDLTFLNDIDFAIYGNISFKQDIDLWPTQAFEYAFQTSSMFWRFGGRNVNVYGGGKGVIDGRGQFWWSAMAEDKSVMRPCLFGTDGLHHATISGLTMLDPPGWFNLIANSSDVLISDMTMLVGKALEGKPAKNTDGWDTYRSSNIVIQNSRVVNTDDCVSFKPNSTGVIVQNLDCTGSHGISVGSLGQYQGETDLVEDIYVYNVTMTNATDVARIKVWPGVPEGTTGSTSGGGLGRVRNVTYEGMRSVNNDHVISVSQCYYAADQESCDANPSSLIIEDIYFRDFEGTTSKKYDPRIGELTCSSPDVCHDFYLSDINVTPPSGQEPYFGCANMEGSNLDEITCKASDE</sequence>
<comment type="subcellular location">
    <subcellularLocation>
        <location evidence="1">Secreted</location>
    </subcellularLocation>
</comment>
<comment type="function">
    <text evidence="11">Specific in hydrolyzing the terminal glycosidic bond of polygalacturonic acid and oligogalacturonates.</text>
</comment>
<protein>
    <recommendedName>
        <fullName evidence="12">galacturonan 1,4-alpha-galacturonidase</fullName>
        <ecNumber evidence="12">3.2.1.67</ecNumber>
    </recommendedName>
</protein>
<evidence type="ECO:0000256" key="9">
    <source>
        <dbReference type="ARBA" id="ARBA00023295"/>
    </source>
</evidence>
<evidence type="ECO:0000256" key="6">
    <source>
        <dbReference type="ARBA" id="ARBA00022801"/>
    </source>
</evidence>
<evidence type="ECO:0000256" key="15">
    <source>
        <dbReference type="RuleBase" id="RU361169"/>
    </source>
</evidence>
<keyword evidence="8" id="KW-0325">Glycoprotein</keyword>
<accession>A0ABR4FTC0</accession>
<comment type="caution">
    <text evidence="17">The sequence shown here is derived from an EMBL/GenBank/DDBJ whole genome shotgun (WGS) entry which is preliminary data.</text>
</comment>
<evidence type="ECO:0000256" key="13">
    <source>
        <dbReference type="ARBA" id="ARBA00048766"/>
    </source>
</evidence>
<dbReference type="EMBL" id="JBFTWV010000116">
    <property type="protein sequence ID" value="KAL2786491.1"/>
    <property type="molecule type" value="Genomic_DNA"/>
</dbReference>
<dbReference type="SUPFAM" id="SSF51126">
    <property type="entry name" value="Pectin lyase-like"/>
    <property type="match status" value="1"/>
</dbReference>
<keyword evidence="5" id="KW-0677">Repeat</keyword>
<evidence type="ECO:0000256" key="10">
    <source>
        <dbReference type="ARBA" id="ARBA00023316"/>
    </source>
</evidence>
<keyword evidence="9 15" id="KW-0326">Glycosidase</keyword>
<evidence type="ECO:0000256" key="12">
    <source>
        <dbReference type="ARBA" id="ARBA00038933"/>
    </source>
</evidence>
<dbReference type="InterPro" id="IPR012334">
    <property type="entry name" value="Pectin_lyas_fold"/>
</dbReference>
<evidence type="ECO:0000256" key="2">
    <source>
        <dbReference type="ARBA" id="ARBA00008834"/>
    </source>
</evidence>
<evidence type="ECO:0000313" key="17">
    <source>
        <dbReference type="EMBL" id="KAL2786491.1"/>
    </source>
</evidence>
<evidence type="ECO:0000256" key="7">
    <source>
        <dbReference type="ARBA" id="ARBA00023157"/>
    </source>
</evidence>
<evidence type="ECO:0000256" key="3">
    <source>
        <dbReference type="ARBA" id="ARBA00022525"/>
    </source>
</evidence>
<dbReference type="PROSITE" id="PS00502">
    <property type="entry name" value="POLYGALACTURONASE"/>
    <property type="match status" value="1"/>
</dbReference>
<dbReference type="InterPro" id="IPR011050">
    <property type="entry name" value="Pectin_lyase_fold/virulence"/>
</dbReference>
<gene>
    <name evidence="17" type="ORF">BJX66DRAFT_346764</name>
</gene>